<evidence type="ECO:0000313" key="2">
    <source>
        <dbReference type="EMBL" id="SVA19546.1"/>
    </source>
</evidence>
<name>A0A381TU39_9ZZZZ</name>
<dbReference type="Pfam" id="PF17131">
    <property type="entry name" value="LolA_like"/>
    <property type="match status" value="1"/>
</dbReference>
<feature type="domain" description="Uncharacterized protein TP-0789" evidence="1">
    <location>
        <begin position="12"/>
        <end position="193"/>
    </location>
</feature>
<dbReference type="CDD" id="cd16329">
    <property type="entry name" value="LolA_like"/>
    <property type="match status" value="1"/>
</dbReference>
<protein>
    <recommendedName>
        <fullName evidence="1">Uncharacterized protein TP-0789 domain-containing protein</fullName>
    </recommendedName>
</protein>
<accession>A0A381TU39</accession>
<organism evidence="2">
    <name type="scientific">marine metagenome</name>
    <dbReference type="NCBI Taxonomy" id="408172"/>
    <lineage>
        <taxon>unclassified sequences</taxon>
        <taxon>metagenomes</taxon>
        <taxon>ecological metagenomes</taxon>
    </lineage>
</organism>
<sequence length="197" mass="22822">STILSKSSNNGSKQILWFLAPLDDKGVAFLKIEHDNKSDEMRMWLPAFKKVRRISSSKKGDSFMGSDLSYEDMTSRSLEENRYKRLEDETLDGKDCFVLEVLPNEDIKSTYSKHITWIVKESLIAVQEESYDLGGGLRKKKKFFFESISDYHVINKIFVEDVQKSHTTTLTMEDIKVDSGLDHSLFQEKNLKRLPRN</sequence>
<proteinExistence type="predicted"/>
<reference evidence="2" key="1">
    <citation type="submission" date="2018-05" db="EMBL/GenBank/DDBJ databases">
        <authorList>
            <person name="Lanie J.A."/>
            <person name="Ng W.-L."/>
            <person name="Kazmierczak K.M."/>
            <person name="Andrzejewski T.M."/>
            <person name="Davidsen T.M."/>
            <person name="Wayne K.J."/>
            <person name="Tettelin H."/>
            <person name="Glass J.I."/>
            <person name="Rusch D."/>
            <person name="Podicherti R."/>
            <person name="Tsui H.-C.T."/>
            <person name="Winkler M.E."/>
        </authorList>
    </citation>
    <scope>NUCLEOTIDE SEQUENCE</scope>
</reference>
<dbReference type="Gene3D" id="2.50.20.10">
    <property type="entry name" value="Lipoprotein localisation LolA/LolB/LppX"/>
    <property type="match status" value="1"/>
</dbReference>
<dbReference type="EMBL" id="UINC01005169">
    <property type="protein sequence ID" value="SVA19546.1"/>
    <property type="molecule type" value="Genomic_DNA"/>
</dbReference>
<evidence type="ECO:0000259" key="1">
    <source>
        <dbReference type="Pfam" id="PF17131"/>
    </source>
</evidence>
<gene>
    <name evidence="2" type="ORF">METZ01_LOCUS72400</name>
</gene>
<feature type="non-terminal residue" evidence="2">
    <location>
        <position position="1"/>
    </location>
</feature>
<dbReference type="AlphaFoldDB" id="A0A381TU39"/>
<dbReference type="InterPro" id="IPR033399">
    <property type="entry name" value="TP_0789-like"/>
</dbReference>